<proteinExistence type="predicted"/>
<dbReference type="PROSITE" id="PS01124">
    <property type="entry name" value="HTH_ARAC_FAMILY_2"/>
    <property type="match status" value="1"/>
</dbReference>
<dbReference type="PANTHER" id="PTHR46796:SF2">
    <property type="entry name" value="TRANSCRIPTIONAL REGULATORY PROTEIN"/>
    <property type="match status" value="1"/>
</dbReference>
<dbReference type="SUPFAM" id="SSF46689">
    <property type="entry name" value="Homeodomain-like"/>
    <property type="match status" value="2"/>
</dbReference>
<evidence type="ECO:0000256" key="3">
    <source>
        <dbReference type="ARBA" id="ARBA00023159"/>
    </source>
</evidence>
<dbReference type="InterPro" id="IPR003313">
    <property type="entry name" value="AraC-bd"/>
</dbReference>
<dbReference type="SUPFAM" id="SSF51215">
    <property type="entry name" value="Regulatory protein AraC"/>
    <property type="match status" value="1"/>
</dbReference>
<keyword evidence="4" id="KW-0804">Transcription</keyword>
<dbReference type="PANTHER" id="PTHR46796">
    <property type="entry name" value="HTH-TYPE TRANSCRIPTIONAL ACTIVATOR RHAS-RELATED"/>
    <property type="match status" value="1"/>
</dbReference>
<keyword evidence="3" id="KW-0010">Activator</keyword>
<evidence type="ECO:0000256" key="1">
    <source>
        <dbReference type="ARBA" id="ARBA00023015"/>
    </source>
</evidence>
<dbReference type="InterPro" id="IPR037923">
    <property type="entry name" value="HTH-like"/>
</dbReference>
<dbReference type="GO" id="GO:0043565">
    <property type="term" value="F:sequence-specific DNA binding"/>
    <property type="evidence" value="ECO:0007669"/>
    <property type="project" value="InterPro"/>
</dbReference>
<dbReference type="InterPro" id="IPR014710">
    <property type="entry name" value="RmlC-like_jellyroll"/>
</dbReference>
<name>A0A4Q8LVD8_9GAMM</name>
<dbReference type="Pfam" id="PF02311">
    <property type="entry name" value="AraC_binding"/>
    <property type="match status" value="1"/>
</dbReference>
<dbReference type="EMBL" id="SHMF01000002">
    <property type="protein sequence ID" value="TAA35940.1"/>
    <property type="molecule type" value="Genomic_DNA"/>
</dbReference>
<keyword evidence="1" id="KW-0805">Transcription regulation</keyword>
<dbReference type="RefSeq" id="WP_130523519.1">
    <property type="nucleotide sequence ID" value="NZ_SHLZ01000004.1"/>
</dbReference>
<dbReference type="SMART" id="SM00342">
    <property type="entry name" value="HTH_ARAC"/>
    <property type="match status" value="1"/>
</dbReference>
<accession>A0A4Q8LVD8</accession>
<evidence type="ECO:0000313" key="6">
    <source>
        <dbReference type="EMBL" id="TAA35940.1"/>
    </source>
</evidence>
<dbReference type="InterPro" id="IPR009057">
    <property type="entry name" value="Homeodomain-like_sf"/>
</dbReference>
<dbReference type="InterPro" id="IPR018060">
    <property type="entry name" value="HTH_AraC"/>
</dbReference>
<dbReference type="AlphaFoldDB" id="A0A4Q8LVD8"/>
<dbReference type="PROSITE" id="PS00041">
    <property type="entry name" value="HTH_ARAC_FAMILY_1"/>
    <property type="match status" value="1"/>
</dbReference>
<keyword evidence="2" id="KW-0238">DNA-binding</keyword>
<dbReference type="GO" id="GO:0003700">
    <property type="term" value="F:DNA-binding transcription factor activity"/>
    <property type="evidence" value="ECO:0007669"/>
    <property type="project" value="InterPro"/>
</dbReference>
<dbReference type="Gene3D" id="2.60.120.10">
    <property type="entry name" value="Jelly Rolls"/>
    <property type="match status" value="1"/>
</dbReference>
<comment type="caution">
    <text evidence="6">The sequence shown here is derived from an EMBL/GenBank/DDBJ whole genome shotgun (WGS) entry which is preliminary data.</text>
</comment>
<evidence type="ECO:0000256" key="2">
    <source>
        <dbReference type="ARBA" id="ARBA00023125"/>
    </source>
</evidence>
<protein>
    <submittedName>
        <fullName evidence="6">AraC family transcriptional regulator</fullName>
    </submittedName>
</protein>
<dbReference type="InterPro" id="IPR018062">
    <property type="entry name" value="HTH_AraC-typ_CS"/>
</dbReference>
<dbReference type="Gene3D" id="1.10.10.60">
    <property type="entry name" value="Homeodomain-like"/>
    <property type="match status" value="1"/>
</dbReference>
<evidence type="ECO:0000256" key="4">
    <source>
        <dbReference type="ARBA" id="ARBA00023163"/>
    </source>
</evidence>
<dbReference type="Pfam" id="PF12833">
    <property type="entry name" value="HTH_18"/>
    <property type="match status" value="1"/>
</dbReference>
<gene>
    <name evidence="6" type="ORF">EA656_09835</name>
</gene>
<sequence>MSQALGPSRGALRSRRAEGAGFVARGTWLPGSMAVDACSGHRFPRHAHDAFGIGLLTSGAQVSWSGRGQVEARAGDVITVNPGEVHDGAPIGERRTWSMLYFSPQTLGALVEDLRTDLRTDSEFLAPVLAHPRLAGLVAALYRAAIDPDSSGDHQQARLLPVLAALLAVREPGPAPLPARLARVRQLLDDMPLSTHSLESLSREAGLSRYQTLRGFQRSTGLTPHAYLTLRRLEHARAAVRAGVPLAEAAVAAGFSDQSHFHRAFVRQFGFTPGAFARALAVRSCKIVQDPRPLPPTC</sequence>
<organism evidence="6 7">
    <name type="scientific">Pseudoxanthomonas winnipegensis</name>
    <dbReference type="NCBI Taxonomy" id="2480810"/>
    <lineage>
        <taxon>Bacteria</taxon>
        <taxon>Pseudomonadati</taxon>
        <taxon>Pseudomonadota</taxon>
        <taxon>Gammaproteobacteria</taxon>
        <taxon>Lysobacterales</taxon>
        <taxon>Lysobacteraceae</taxon>
        <taxon>Pseudoxanthomonas</taxon>
    </lineage>
</organism>
<evidence type="ECO:0000259" key="5">
    <source>
        <dbReference type="PROSITE" id="PS01124"/>
    </source>
</evidence>
<dbReference type="Proteomes" id="UP000292087">
    <property type="component" value="Unassembled WGS sequence"/>
</dbReference>
<dbReference type="InterPro" id="IPR050204">
    <property type="entry name" value="AraC_XylS_family_regulators"/>
</dbReference>
<feature type="domain" description="HTH araC/xylS-type" evidence="5">
    <location>
        <begin position="182"/>
        <end position="279"/>
    </location>
</feature>
<evidence type="ECO:0000313" key="7">
    <source>
        <dbReference type="Proteomes" id="UP000292087"/>
    </source>
</evidence>
<reference evidence="6 7" key="1">
    <citation type="submission" date="2019-02" db="EMBL/GenBank/DDBJ databases">
        <title>WGS of Pseudoxanthomonas species novum from clinical isolates.</title>
        <authorList>
            <person name="Bernier A.-M."/>
            <person name="Bernard K."/>
            <person name="Vachon A."/>
        </authorList>
    </citation>
    <scope>NUCLEOTIDE SEQUENCE [LARGE SCALE GENOMIC DNA]</scope>
    <source>
        <strain evidence="6 7">NML140781</strain>
    </source>
</reference>